<dbReference type="EMBL" id="JAWJWE010000037">
    <property type="protein sequence ID" value="KAK6625552.1"/>
    <property type="molecule type" value="Genomic_DNA"/>
</dbReference>
<reference evidence="1 2" key="1">
    <citation type="submission" date="2023-10" db="EMBL/GenBank/DDBJ databases">
        <title>Genomes of two closely related lineages of the louse Polyplax serrata with different host specificities.</title>
        <authorList>
            <person name="Martinu J."/>
            <person name="Tarabai H."/>
            <person name="Stefka J."/>
            <person name="Hypsa V."/>
        </authorList>
    </citation>
    <scope>NUCLEOTIDE SEQUENCE [LARGE SCALE GENOMIC DNA]</scope>
    <source>
        <strain evidence="1">HR10_N</strain>
    </source>
</reference>
<evidence type="ECO:0000313" key="1">
    <source>
        <dbReference type="EMBL" id="KAK6625552.1"/>
    </source>
</evidence>
<evidence type="ECO:0000313" key="2">
    <source>
        <dbReference type="Proteomes" id="UP001372834"/>
    </source>
</evidence>
<proteinExistence type="predicted"/>
<gene>
    <name evidence="1" type="ORF">RUM43_005851</name>
</gene>
<organism evidence="1 2">
    <name type="scientific">Polyplax serrata</name>
    <name type="common">Common mouse louse</name>
    <dbReference type="NCBI Taxonomy" id="468196"/>
    <lineage>
        <taxon>Eukaryota</taxon>
        <taxon>Metazoa</taxon>
        <taxon>Ecdysozoa</taxon>
        <taxon>Arthropoda</taxon>
        <taxon>Hexapoda</taxon>
        <taxon>Insecta</taxon>
        <taxon>Pterygota</taxon>
        <taxon>Neoptera</taxon>
        <taxon>Paraneoptera</taxon>
        <taxon>Psocodea</taxon>
        <taxon>Troctomorpha</taxon>
        <taxon>Phthiraptera</taxon>
        <taxon>Anoplura</taxon>
        <taxon>Polyplacidae</taxon>
        <taxon>Polyplax</taxon>
    </lineage>
</organism>
<comment type="caution">
    <text evidence="1">The sequence shown here is derived from an EMBL/GenBank/DDBJ whole genome shotgun (WGS) entry which is preliminary data.</text>
</comment>
<name>A0AAN8NWS8_POLSC</name>
<sequence>MEKVQNFSDVKNVVRCWFLKLQHERKCTNTNLISKLVNNSTEDVQEQVRQLLSNDINEMVGKCKKSKDLTCMLNACNTINGCFDNFTHAADAVRYSFKEVLAFVDCTIDECQLETHKK</sequence>
<dbReference type="Proteomes" id="UP001372834">
    <property type="component" value="Unassembled WGS sequence"/>
</dbReference>
<dbReference type="AlphaFoldDB" id="A0AAN8NWS8"/>
<protein>
    <submittedName>
        <fullName evidence="1">Uncharacterized protein</fullName>
    </submittedName>
</protein>
<accession>A0AAN8NWS8</accession>